<name>A0A3Q7GQN7_SOLLC</name>
<dbReference type="Proteomes" id="UP000004994">
    <property type="component" value="Chromosome 6"/>
</dbReference>
<reference evidence="1" key="1">
    <citation type="journal article" date="2012" name="Nature">
        <title>The tomato genome sequence provides insights into fleshy fruit evolution.</title>
        <authorList>
            <consortium name="Tomato Genome Consortium"/>
        </authorList>
    </citation>
    <scope>NUCLEOTIDE SEQUENCE [LARGE SCALE GENOMIC DNA]</scope>
    <source>
        <strain evidence="1">cv. Heinz 1706</strain>
    </source>
</reference>
<reference evidence="1" key="2">
    <citation type="submission" date="2019-01" db="UniProtKB">
        <authorList>
            <consortium name="EnsemblPlants"/>
        </authorList>
    </citation>
    <scope>IDENTIFICATION</scope>
    <source>
        <strain evidence="1">cv. Heinz 1706</strain>
    </source>
</reference>
<dbReference type="OMA" id="ICVKLEV"/>
<dbReference type="InParanoid" id="A0A3Q7GQN7"/>
<evidence type="ECO:0000313" key="1">
    <source>
        <dbReference type="EnsemblPlants" id="Solyc06g011372.1.1"/>
    </source>
</evidence>
<organism evidence="1">
    <name type="scientific">Solanum lycopersicum</name>
    <name type="common">Tomato</name>
    <name type="synonym">Lycopersicon esculentum</name>
    <dbReference type="NCBI Taxonomy" id="4081"/>
    <lineage>
        <taxon>Eukaryota</taxon>
        <taxon>Viridiplantae</taxon>
        <taxon>Streptophyta</taxon>
        <taxon>Embryophyta</taxon>
        <taxon>Tracheophyta</taxon>
        <taxon>Spermatophyta</taxon>
        <taxon>Magnoliopsida</taxon>
        <taxon>eudicotyledons</taxon>
        <taxon>Gunneridae</taxon>
        <taxon>Pentapetalae</taxon>
        <taxon>asterids</taxon>
        <taxon>lamiids</taxon>
        <taxon>Solanales</taxon>
        <taxon>Solanaceae</taxon>
        <taxon>Solanoideae</taxon>
        <taxon>Solaneae</taxon>
        <taxon>Solanum</taxon>
        <taxon>Solanum subgen. Lycopersicon</taxon>
    </lineage>
</organism>
<dbReference type="InterPro" id="IPR043502">
    <property type="entry name" value="DNA/RNA_pol_sf"/>
</dbReference>
<dbReference type="STRING" id="4081.A0A3Q7GQN7"/>
<protein>
    <recommendedName>
        <fullName evidence="3">Reverse transcriptase domain-containing protein</fullName>
    </recommendedName>
</protein>
<accession>A0A3Q7GQN7</accession>
<dbReference type="PANTHER" id="PTHR24559:SF436">
    <property type="entry name" value="RNA-DIRECTED DNA POLYMERASE HOMOLOG"/>
    <property type="match status" value="1"/>
</dbReference>
<proteinExistence type="predicted"/>
<dbReference type="Gramene" id="Solyc06g011372.1.1">
    <property type="protein sequence ID" value="Solyc06g011372.1.1"/>
    <property type="gene ID" value="Solyc06g011372.1"/>
</dbReference>
<dbReference type="InterPro" id="IPR043128">
    <property type="entry name" value="Rev_trsase/Diguanyl_cyclase"/>
</dbReference>
<dbReference type="AlphaFoldDB" id="A0A3Q7GQN7"/>
<keyword evidence="2" id="KW-1185">Reference proteome</keyword>
<evidence type="ECO:0008006" key="3">
    <source>
        <dbReference type="Google" id="ProtNLM"/>
    </source>
</evidence>
<dbReference type="SUPFAM" id="SSF56672">
    <property type="entry name" value="DNA/RNA polymerases"/>
    <property type="match status" value="1"/>
</dbReference>
<dbReference type="Gene3D" id="3.10.10.10">
    <property type="entry name" value="HIV Type 1 Reverse Transcriptase, subunit A, domain 1"/>
    <property type="match status" value="1"/>
</dbReference>
<sequence length="95" mass="11025">MAPPELEELRKKLKEILEVVQIRPSNGPYGTPVLLLGANKVTIKNKYPNPLIEDLFYRLGQDKYYTKVDLRKGYYQVRTTEGDEPKTTCMTRYGE</sequence>
<dbReference type="Gene3D" id="3.30.70.270">
    <property type="match status" value="1"/>
</dbReference>
<dbReference type="PANTHER" id="PTHR24559">
    <property type="entry name" value="TRANSPOSON TY3-I GAG-POL POLYPROTEIN"/>
    <property type="match status" value="1"/>
</dbReference>
<dbReference type="InterPro" id="IPR053134">
    <property type="entry name" value="RNA-dir_DNA_polymerase"/>
</dbReference>
<evidence type="ECO:0000313" key="2">
    <source>
        <dbReference type="Proteomes" id="UP000004994"/>
    </source>
</evidence>
<dbReference type="EnsemblPlants" id="Solyc06g011372.1.1">
    <property type="protein sequence ID" value="Solyc06g011372.1.1"/>
    <property type="gene ID" value="Solyc06g011372.1"/>
</dbReference>